<feature type="compositionally biased region" description="Acidic residues" evidence="1">
    <location>
        <begin position="180"/>
        <end position="191"/>
    </location>
</feature>
<gene>
    <name evidence="2" type="ORF">GN958_ATG03109</name>
</gene>
<feature type="region of interest" description="Disordered" evidence="1">
    <location>
        <begin position="153"/>
        <end position="220"/>
    </location>
</feature>
<feature type="compositionally biased region" description="Polar residues" evidence="1">
    <location>
        <begin position="1"/>
        <end position="10"/>
    </location>
</feature>
<reference evidence="2" key="1">
    <citation type="submission" date="2020-03" db="EMBL/GenBank/DDBJ databases">
        <title>Hybrid Assembly of Korean Phytophthora infestans isolates.</title>
        <authorList>
            <person name="Prokchorchik M."/>
            <person name="Lee Y."/>
            <person name="Seo J."/>
            <person name="Cho J.-H."/>
            <person name="Park Y.-E."/>
            <person name="Jang D.-C."/>
            <person name="Im J.-S."/>
            <person name="Choi J.-G."/>
            <person name="Park H.-J."/>
            <person name="Lee G.-B."/>
            <person name="Lee Y.-G."/>
            <person name="Hong S.-Y."/>
            <person name="Cho K."/>
            <person name="Sohn K.H."/>
        </authorList>
    </citation>
    <scope>NUCLEOTIDE SEQUENCE</scope>
    <source>
        <strain evidence="2">KR_2_A2</strain>
    </source>
</reference>
<organism evidence="2 3">
    <name type="scientific">Phytophthora infestans</name>
    <name type="common">Potato late blight agent</name>
    <name type="synonym">Botrytis infestans</name>
    <dbReference type="NCBI Taxonomy" id="4787"/>
    <lineage>
        <taxon>Eukaryota</taxon>
        <taxon>Sar</taxon>
        <taxon>Stramenopiles</taxon>
        <taxon>Oomycota</taxon>
        <taxon>Peronosporomycetes</taxon>
        <taxon>Peronosporales</taxon>
        <taxon>Peronosporaceae</taxon>
        <taxon>Phytophthora</taxon>
    </lineage>
</organism>
<feature type="compositionally biased region" description="Polar residues" evidence="1">
    <location>
        <begin position="37"/>
        <end position="47"/>
    </location>
</feature>
<protein>
    <submittedName>
        <fullName evidence="2">Uncharacterized protein</fullName>
    </submittedName>
</protein>
<dbReference type="Proteomes" id="UP000704712">
    <property type="component" value="Unassembled WGS sequence"/>
</dbReference>
<feature type="region of interest" description="Disordered" evidence="1">
    <location>
        <begin position="1"/>
        <end position="111"/>
    </location>
</feature>
<evidence type="ECO:0000313" key="3">
    <source>
        <dbReference type="Proteomes" id="UP000704712"/>
    </source>
</evidence>
<feature type="compositionally biased region" description="Polar residues" evidence="1">
    <location>
        <begin position="153"/>
        <end position="170"/>
    </location>
</feature>
<sequence length="460" mass="51444">MGNLLASSPLTILASAPKQPLAQPEEEPSRKREDDATLSSLPGSLSHENAHTSRLRKLQSLDSSQQGPHGNLQSSKRSASEELTQDACERSMKHQRIDPDGGITQSSHGSPVETLLEFAELPKRIRKWTQKITQQSQQQQARLDNLERELRNSTGDDANTCAASTARSEGSGTGVRITQDDEFPASGEEVEDNRSHAVDLSDDRNGEQTIDKAQQAEYENDKYYTEKAASSIIETEDGNQPSNAEIHRTASELLAKAREVTRDFDRKSPLGDYTRLVEQIDLNELAVDDSMDMIKSMAKSNNTEAMEHLQDIKELMGSIRKEKTRCDAKLTVIIAQRWKGRQPDLDLLQQPSGTELIDVPHSKFVKAFGKLERNVEEVVALQVELTKRLRWLKAEDTGKGEQFTKLLGLSRKLETELSAKSMLERQCDNRCVEVLQLDAGIRELVTILINDEEVLTTMAR</sequence>
<feature type="compositionally biased region" description="Polar residues" evidence="1">
    <location>
        <begin position="60"/>
        <end position="77"/>
    </location>
</feature>
<evidence type="ECO:0000313" key="2">
    <source>
        <dbReference type="EMBL" id="KAF4147754.1"/>
    </source>
</evidence>
<feature type="compositionally biased region" description="Basic and acidic residues" evidence="1">
    <location>
        <begin position="192"/>
        <end position="210"/>
    </location>
</feature>
<dbReference type="AlphaFoldDB" id="A0A8S9V8Q3"/>
<feature type="compositionally biased region" description="Basic and acidic residues" evidence="1">
    <location>
        <begin position="87"/>
        <end position="99"/>
    </location>
</feature>
<evidence type="ECO:0000256" key="1">
    <source>
        <dbReference type="SAM" id="MobiDB-lite"/>
    </source>
</evidence>
<name>A0A8S9V8Q3_PHYIN</name>
<comment type="caution">
    <text evidence="2">The sequence shown here is derived from an EMBL/GenBank/DDBJ whole genome shotgun (WGS) entry which is preliminary data.</text>
</comment>
<dbReference type="EMBL" id="JAACNO010000412">
    <property type="protein sequence ID" value="KAF4147754.1"/>
    <property type="molecule type" value="Genomic_DNA"/>
</dbReference>
<accession>A0A8S9V8Q3</accession>
<proteinExistence type="predicted"/>